<gene>
    <name evidence="2" type="ORF">SDC9_111820</name>
</gene>
<accession>A0A645BHH8</accession>
<sequence>MKNKVVAMYLIILVFVFVAPVNAKVIYGPGTAPTTGGPLYDQDGNVYYYNQPSRGEDSTATAIVGILGAIISSVQQNKQEQRQEQQNWELQEKRKHIEELDRQIAEIYRQYDSACKDEAQVIAKGLVAFGIGESSKRLLAMYTDFGWHCNMAQTDRHKIILYGRHVKNMDIELAVVYDTLERTVLVARQLPPYKDIQGVLIYERAPVVGNVGP</sequence>
<organism evidence="2">
    <name type="scientific">bioreactor metagenome</name>
    <dbReference type="NCBI Taxonomy" id="1076179"/>
    <lineage>
        <taxon>unclassified sequences</taxon>
        <taxon>metagenomes</taxon>
        <taxon>ecological metagenomes</taxon>
    </lineage>
</organism>
<reference evidence="2" key="1">
    <citation type="submission" date="2019-08" db="EMBL/GenBank/DDBJ databases">
        <authorList>
            <person name="Kucharzyk K."/>
            <person name="Murdoch R.W."/>
            <person name="Higgins S."/>
            <person name="Loffler F."/>
        </authorList>
    </citation>
    <scope>NUCLEOTIDE SEQUENCE</scope>
</reference>
<name>A0A645BHH8_9ZZZZ</name>
<keyword evidence="1" id="KW-0175">Coiled coil</keyword>
<dbReference type="AlphaFoldDB" id="A0A645BHH8"/>
<comment type="caution">
    <text evidence="2">The sequence shown here is derived from an EMBL/GenBank/DDBJ whole genome shotgun (WGS) entry which is preliminary data.</text>
</comment>
<feature type="coiled-coil region" evidence="1">
    <location>
        <begin position="71"/>
        <end position="117"/>
    </location>
</feature>
<evidence type="ECO:0000256" key="1">
    <source>
        <dbReference type="SAM" id="Coils"/>
    </source>
</evidence>
<dbReference type="EMBL" id="VSSQ01020232">
    <property type="protein sequence ID" value="MPM64929.1"/>
    <property type="molecule type" value="Genomic_DNA"/>
</dbReference>
<evidence type="ECO:0000313" key="2">
    <source>
        <dbReference type="EMBL" id="MPM64929.1"/>
    </source>
</evidence>
<protein>
    <submittedName>
        <fullName evidence="2">Uncharacterized protein</fullName>
    </submittedName>
</protein>
<proteinExistence type="predicted"/>